<evidence type="ECO:0000313" key="5">
    <source>
        <dbReference type="EMBL" id="KAG6677370.1"/>
    </source>
</evidence>
<dbReference type="Proteomes" id="UP000811246">
    <property type="component" value="Chromosome 14"/>
</dbReference>
<feature type="compositionally biased region" description="Polar residues" evidence="2">
    <location>
        <begin position="366"/>
        <end position="377"/>
    </location>
</feature>
<dbReference type="Pfam" id="PF05773">
    <property type="entry name" value="RWD"/>
    <property type="match status" value="1"/>
</dbReference>
<comment type="caution">
    <text evidence="5">The sequence shown here is derived from an EMBL/GenBank/DDBJ whole genome shotgun (WGS) entry which is preliminary data.</text>
</comment>
<feature type="domain" description="RWD" evidence="4">
    <location>
        <begin position="11"/>
        <end position="117"/>
    </location>
</feature>
<dbReference type="EMBL" id="CM031838">
    <property type="protein sequence ID" value="KAG6677370.1"/>
    <property type="molecule type" value="Genomic_DNA"/>
</dbReference>
<dbReference type="PROSITE" id="PS50908">
    <property type="entry name" value="RWD"/>
    <property type="match status" value="1"/>
</dbReference>
<evidence type="ECO:0000256" key="2">
    <source>
        <dbReference type="SAM" id="MobiDB-lite"/>
    </source>
</evidence>
<dbReference type="GO" id="GO:0005634">
    <property type="term" value="C:nucleus"/>
    <property type="evidence" value="ECO:0007669"/>
    <property type="project" value="TreeGrafter"/>
</dbReference>
<dbReference type="InterPro" id="IPR001841">
    <property type="entry name" value="Znf_RING"/>
</dbReference>
<proteinExistence type="predicted"/>
<dbReference type="InterPro" id="IPR006575">
    <property type="entry name" value="RWD_dom"/>
</dbReference>
<dbReference type="GO" id="GO:0061630">
    <property type="term" value="F:ubiquitin protein ligase activity"/>
    <property type="evidence" value="ECO:0007669"/>
    <property type="project" value="InterPro"/>
</dbReference>
<dbReference type="PANTHER" id="PTHR13198">
    <property type="entry name" value="RING FINGER PROTEIN 25"/>
    <property type="match status" value="1"/>
</dbReference>
<gene>
    <name evidence="5" type="ORF">I3842_14G022800</name>
</gene>
<dbReference type="FunFam" id="3.30.40.10:FF:000914">
    <property type="entry name" value="RWD domain-containing protein"/>
    <property type="match status" value="1"/>
</dbReference>
<reference evidence="5" key="1">
    <citation type="submission" date="2021-01" db="EMBL/GenBank/DDBJ databases">
        <authorList>
            <person name="Lovell J.T."/>
            <person name="Bentley N."/>
            <person name="Bhattarai G."/>
            <person name="Jenkins J.W."/>
            <person name="Sreedasyam A."/>
            <person name="Alarcon Y."/>
            <person name="Bock C."/>
            <person name="Boston L."/>
            <person name="Carlson J."/>
            <person name="Cervantes K."/>
            <person name="Clermont K."/>
            <person name="Krom N."/>
            <person name="Kubenka K."/>
            <person name="Mamidi S."/>
            <person name="Mattison C."/>
            <person name="Monteros M."/>
            <person name="Pisani C."/>
            <person name="Plott C."/>
            <person name="Rajasekar S."/>
            <person name="Rhein H.S."/>
            <person name="Rohla C."/>
            <person name="Song M."/>
            <person name="Hilaire R.S."/>
            <person name="Shu S."/>
            <person name="Wells L."/>
            <person name="Wang X."/>
            <person name="Webber J."/>
            <person name="Heerema R.J."/>
            <person name="Klein P."/>
            <person name="Conner P."/>
            <person name="Grauke L."/>
            <person name="Grimwood J."/>
            <person name="Schmutz J."/>
            <person name="Randall J.J."/>
        </authorList>
    </citation>
    <scope>NUCLEOTIDE SEQUENCE</scope>
    <source>
        <tissue evidence="5">Leaf</tissue>
    </source>
</reference>
<name>A0A922AGX2_CARIL</name>
<evidence type="ECO:0008006" key="7">
    <source>
        <dbReference type="Google" id="ProtNLM"/>
    </source>
</evidence>
<evidence type="ECO:0000256" key="1">
    <source>
        <dbReference type="PROSITE-ProRule" id="PRU00175"/>
    </source>
</evidence>
<dbReference type="AlphaFoldDB" id="A0A922AGX2"/>
<keyword evidence="1" id="KW-0862">Zinc</keyword>
<feature type="region of interest" description="Disordered" evidence="2">
    <location>
        <begin position="290"/>
        <end position="417"/>
    </location>
</feature>
<feature type="compositionally biased region" description="Basic and acidic residues" evidence="2">
    <location>
        <begin position="384"/>
        <end position="394"/>
    </location>
</feature>
<feature type="compositionally biased region" description="Polar residues" evidence="2">
    <location>
        <begin position="292"/>
        <end position="329"/>
    </location>
</feature>
<dbReference type="PROSITE" id="PS50089">
    <property type="entry name" value="ZF_RING_2"/>
    <property type="match status" value="1"/>
</dbReference>
<sequence>MATAEEAEVLTELEAVQAVYGDDCVVMDSYPPHLHVHIKPRTADVTSQQFVEALLGIRGGSQYPKEPPHIDLIDSKGLDEQRQKDLVTCIRDKAFELSSYLMLVALCEEAVEKLTIMNHPDGDCPLCLYPLVPEDGQNENFPFMKLMSCFHCFHSECIIRWWNWLHAEKETNASDSSSAIVRPIHYVDNQRDPHGAMGEDMGICPVCRKVFHSKDIEHVLCLVGSHSSQLNADDIEVDHSERLLESDSENIRRQKFETIQRLQQNNGGLIEPKRDLLVLPGMFLPQPVASAATMSAKESSEQQQTDHPPVNSETHSSESSMLATTSVQRRTGMMKHQGGNSRKQGKQTAALPITMSTKDTAEQQRSDPTGTSETHSMVPTDRPSPSERRISDSTRHRHRNTRKPGKHWIRKDDATAE</sequence>
<dbReference type="SMART" id="SM00591">
    <property type="entry name" value="RWD"/>
    <property type="match status" value="1"/>
</dbReference>
<protein>
    <recommendedName>
        <fullName evidence="7">RWD domain-containing protein</fullName>
    </recommendedName>
</protein>
<evidence type="ECO:0000259" key="3">
    <source>
        <dbReference type="PROSITE" id="PS50089"/>
    </source>
</evidence>
<dbReference type="GO" id="GO:0008270">
    <property type="term" value="F:zinc ion binding"/>
    <property type="evidence" value="ECO:0007669"/>
    <property type="project" value="UniProtKB-KW"/>
</dbReference>
<evidence type="ECO:0000259" key="4">
    <source>
        <dbReference type="PROSITE" id="PS50908"/>
    </source>
</evidence>
<keyword evidence="1" id="KW-0479">Metal-binding</keyword>
<feature type="compositionally biased region" description="Basic residues" evidence="2">
    <location>
        <begin position="395"/>
        <end position="409"/>
    </location>
</feature>
<keyword evidence="1" id="KW-0863">Zinc-finger</keyword>
<dbReference type="SMART" id="SM00184">
    <property type="entry name" value="RING"/>
    <property type="match status" value="1"/>
</dbReference>
<accession>A0A922AGX2</accession>
<dbReference type="GO" id="GO:0016567">
    <property type="term" value="P:protein ubiquitination"/>
    <property type="evidence" value="ECO:0007669"/>
    <property type="project" value="TreeGrafter"/>
</dbReference>
<evidence type="ECO:0000313" key="6">
    <source>
        <dbReference type="Proteomes" id="UP000811246"/>
    </source>
</evidence>
<organism evidence="5 6">
    <name type="scientific">Carya illinoinensis</name>
    <name type="common">Pecan</name>
    <dbReference type="NCBI Taxonomy" id="32201"/>
    <lineage>
        <taxon>Eukaryota</taxon>
        <taxon>Viridiplantae</taxon>
        <taxon>Streptophyta</taxon>
        <taxon>Embryophyta</taxon>
        <taxon>Tracheophyta</taxon>
        <taxon>Spermatophyta</taxon>
        <taxon>Magnoliopsida</taxon>
        <taxon>eudicotyledons</taxon>
        <taxon>Gunneridae</taxon>
        <taxon>Pentapetalae</taxon>
        <taxon>rosids</taxon>
        <taxon>fabids</taxon>
        <taxon>Fagales</taxon>
        <taxon>Juglandaceae</taxon>
        <taxon>Carya</taxon>
    </lineage>
</organism>
<dbReference type="PANTHER" id="PTHR13198:SF4">
    <property type="entry name" value="E3 UBIQUITIN-PROTEIN LIGASE RNF25"/>
    <property type="match status" value="1"/>
</dbReference>
<dbReference type="CDD" id="cd23818">
    <property type="entry name" value="RWD_RNF25"/>
    <property type="match status" value="1"/>
</dbReference>
<feature type="domain" description="RING-type" evidence="3">
    <location>
        <begin position="124"/>
        <end position="208"/>
    </location>
</feature>
<dbReference type="InterPro" id="IPR039133">
    <property type="entry name" value="RNF25"/>
</dbReference>